<evidence type="ECO:0000256" key="14">
    <source>
        <dbReference type="PIRSR" id="PIRSR000615-2"/>
    </source>
</evidence>
<keyword evidence="10" id="KW-0472">Membrane</keyword>
<reference evidence="17" key="1">
    <citation type="submission" date="2020-11" db="EMBL/GenBank/DDBJ databases">
        <authorList>
            <person name="Tran Van P."/>
        </authorList>
    </citation>
    <scope>NUCLEOTIDE SEQUENCE</scope>
</reference>
<dbReference type="InterPro" id="IPR020635">
    <property type="entry name" value="Tyr_kinase_cat_dom"/>
</dbReference>
<dbReference type="GO" id="GO:0007169">
    <property type="term" value="P:cell surface receptor protein tyrosine kinase signaling pathway"/>
    <property type="evidence" value="ECO:0007669"/>
    <property type="project" value="InterPro"/>
</dbReference>
<dbReference type="InterPro" id="IPR001245">
    <property type="entry name" value="Ser-Thr/Tyr_kinase_cat_dom"/>
</dbReference>
<dbReference type="InterPro" id="IPR011009">
    <property type="entry name" value="Kinase-like_dom_sf"/>
</dbReference>
<dbReference type="EC" id="2.7.10.1" evidence="2"/>
<accession>A0A7R8X4J9</accession>
<organism evidence="17">
    <name type="scientific">Darwinula stevensoni</name>
    <dbReference type="NCBI Taxonomy" id="69355"/>
    <lineage>
        <taxon>Eukaryota</taxon>
        <taxon>Metazoa</taxon>
        <taxon>Ecdysozoa</taxon>
        <taxon>Arthropoda</taxon>
        <taxon>Crustacea</taxon>
        <taxon>Oligostraca</taxon>
        <taxon>Ostracoda</taxon>
        <taxon>Podocopa</taxon>
        <taxon>Podocopida</taxon>
        <taxon>Darwinulocopina</taxon>
        <taxon>Darwinuloidea</taxon>
        <taxon>Darwinulidae</taxon>
        <taxon>Darwinula</taxon>
    </lineage>
</organism>
<dbReference type="PANTHER" id="PTHR24416:SF600">
    <property type="entry name" value="PDGF- AND VEGF-RECEPTOR RELATED, ISOFORM J"/>
    <property type="match status" value="1"/>
</dbReference>
<keyword evidence="5" id="KW-0812">Transmembrane</keyword>
<dbReference type="InterPro" id="IPR036179">
    <property type="entry name" value="Ig-like_dom_sf"/>
</dbReference>
<evidence type="ECO:0000313" key="17">
    <source>
        <dbReference type="EMBL" id="CAD7243924.1"/>
    </source>
</evidence>
<dbReference type="OrthoDB" id="3256376at2759"/>
<sequence length="482" mass="52896">MKKEFKGNEKTKLGDVTEGRIRQKDYSNGLPMTRLIVSNATDADAGPYRCIATAFESTEESTHEITVRGELLMFISHPVLRPDHYPACDDPEATLKLTPRTTEGIASVGESIIWEVEVEADANDKPKLVFKRNGLELSTGPKYTVEKGLKSASLEIKNISLEDEGPHELEGIVGRNRQTVSFQLSVKSGADATAGIAATSASVISLVGLIVGSISYYRFRKERALNIAVTKEDLENFQKGQPNKINPALGLSEQAHLLPYHKAWEFAQEKLTLGKPLNKNLSKLLTNLDETVHSTTTLPPATGDELGHGAFAVVMKAVAAGIHPQEQKTTVAVKKRHHHCNLEHYLALMMELKIMCHLGRHLNVVNLLGACTKDMARGNLMVIVEYCPFGSLDGYLRTHADCFINQIDSETGQIKRDIPIPSSEKPNIALTTSDLISWAFQIAEGMKYLASRKMRMAFRVSPGCTGFGGEEVASLTGKQKDT</sequence>
<evidence type="ECO:0000259" key="16">
    <source>
        <dbReference type="PROSITE" id="PS50011"/>
    </source>
</evidence>
<dbReference type="SUPFAM" id="SSF56112">
    <property type="entry name" value="Protein kinase-like (PK-like)"/>
    <property type="match status" value="1"/>
</dbReference>
<keyword evidence="8 14" id="KW-0067">ATP-binding</keyword>
<evidence type="ECO:0000256" key="2">
    <source>
        <dbReference type="ARBA" id="ARBA00011902"/>
    </source>
</evidence>
<dbReference type="Pfam" id="PF07714">
    <property type="entry name" value="PK_Tyr_Ser-Thr"/>
    <property type="match status" value="1"/>
</dbReference>
<evidence type="ECO:0000256" key="13">
    <source>
        <dbReference type="ARBA" id="ARBA00023180"/>
    </source>
</evidence>
<keyword evidence="11" id="KW-0829">Tyrosine-protein kinase</keyword>
<dbReference type="CDD" id="cd00096">
    <property type="entry name" value="Ig"/>
    <property type="match status" value="1"/>
</dbReference>
<dbReference type="SMART" id="SM00219">
    <property type="entry name" value="TyrKc"/>
    <property type="match status" value="1"/>
</dbReference>
<evidence type="ECO:0000256" key="4">
    <source>
        <dbReference type="ARBA" id="ARBA00022679"/>
    </source>
</evidence>
<proteinExistence type="predicted"/>
<evidence type="ECO:0000256" key="3">
    <source>
        <dbReference type="ARBA" id="ARBA00022553"/>
    </source>
</evidence>
<dbReference type="PIRSF" id="PIRSF000615">
    <property type="entry name" value="TyrPK_CSF1-R"/>
    <property type="match status" value="1"/>
</dbReference>
<keyword evidence="6 14" id="KW-0547">Nucleotide-binding</keyword>
<dbReference type="GO" id="GO:0004714">
    <property type="term" value="F:transmembrane receptor protein tyrosine kinase activity"/>
    <property type="evidence" value="ECO:0007669"/>
    <property type="project" value="UniProtKB-EC"/>
</dbReference>
<evidence type="ECO:0000256" key="8">
    <source>
        <dbReference type="ARBA" id="ARBA00022840"/>
    </source>
</evidence>
<dbReference type="EMBL" id="CAJPEV010000525">
    <property type="protein sequence ID" value="CAG0886128.1"/>
    <property type="molecule type" value="Genomic_DNA"/>
</dbReference>
<dbReference type="AlphaFoldDB" id="A0A7R8X4J9"/>
<keyword evidence="7" id="KW-0418">Kinase</keyword>
<dbReference type="InterPro" id="IPR050122">
    <property type="entry name" value="RTK"/>
</dbReference>
<evidence type="ECO:0000256" key="12">
    <source>
        <dbReference type="ARBA" id="ARBA00023157"/>
    </source>
</evidence>
<dbReference type="GO" id="GO:0005524">
    <property type="term" value="F:ATP binding"/>
    <property type="evidence" value="ECO:0007669"/>
    <property type="project" value="UniProtKB-UniRule"/>
</dbReference>
<evidence type="ECO:0000313" key="18">
    <source>
        <dbReference type="Proteomes" id="UP000677054"/>
    </source>
</evidence>
<dbReference type="GO" id="GO:0005886">
    <property type="term" value="C:plasma membrane"/>
    <property type="evidence" value="ECO:0007669"/>
    <property type="project" value="TreeGrafter"/>
</dbReference>
<dbReference type="PROSITE" id="PS00107">
    <property type="entry name" value="PROTEIN_KINASE_ATP"/>
    <property type="match status" value="1"/>
</dbReference>
<evidence type="ECO:0000256" key="15">
    <source>
        <dbReference type="PROSITE-ProRule" id="PRU10141"/>
    </source>
</evidence>
<dbReference type="EMBL" id="LR900042">
    <property type="protein sequence ID" value="CAD7243924.1"/>
    <property type="molecule type" value="Genomic_DNA"/>
</dbReference>
<keyword evidence="3" id="KW-0597">Phosphoprotein</keyword>
<evidence type="ECO:0000256" key="7">
    <source>
        <dbReference type="ARBA" id="ARBA00022777"/>
    </source>
</evidence>
<evidence type="ECO:0000256" key="10">
    <source>
        <dbReference type="ARBA" id="ARBA00023136"/>
    </source>
</evidence>
<gene>
    <name evidence="17" type="ORF">DSTB1V02_LOCUS3831</name>
</gene>
<dbReference type="InterPro" id="IPR001824">
    <property type="entry name" value="Tyr_kinase_rcpt_3_CS"/>
</dbReference>
<protein>
    <recommendedName>
        <fullName evidence="2">receptor protein-tyrosine kinase</fullName>
        <ecNumber evidence="2">2.7.10.1</ecNumber>
    </recommendedName>
</protein>
<dbReference type="InterPro" id="IPR013783">
    <property type="entry name" value="Ig-like_fold"/>
</dbReference>
<dbReference type="InterPro" id="IPR000719">
    <property type="entry name" value="Prot_kinase_dom"/>
</dbReference>
<evidence type="ECO:0000256" key="1">
    <source>
        <dbReference type="ARBA" id="ARBA00004167"/>
    </source>
</evidence>
<dbReference type="Proteomes" id="UP000677054">
    <property type="component" value="Unassembled WGS sequence"/>
</dbReference>
<dbReference type="Gene3D" id="2.60.40.10">
    <property type="entry name" value="Immunoglobulins"/>
    <property type="match status" value="1"/>
</dbReference>
<evidence type="ECO:0000256" key="11">
    <source>
        <dbReference type="ARBA" id="ARBA00023137"/>
    </source>
</evidence>
<dbReference type="FunFam" id="3.30.200.20:FF:000619">
    <property type="entry name" value="macrophage colony-stimulating factor 1 receptor isoform X2"/>
    <property type="match status" value="1"/>
</dbReference>
<feature type="binding site" evidence="15">
    <location>
        <position position="335"/>
    </location>
    <ligand>
        <name>ATP</name>
        <dbReference type="ChEBI" id="CHEBI:30616"/>
    </ligand>
</feature>
<evidence type="ECO:0000256" key="6">
    <source>
        <dbReference type="ARBA" id="ARBA00022741"/>
    </source>
</evidence>
<keyword evidence="18" id="KW-1185">Reference proteome</keyword>
<dbReference type="PROSITE" id="PS50011">
    <property type="entry name" value="PROTEIN_KINASE_DOM"/>
    <property type="match status" value="1"/>
</dbReference>
<dbReference type="SUPFAM" id="SSF48726">
    <property type="entry name" value="Immunoglobulin"/>
    <property type="match status" value="1"/>
</dbReference>
<dbReference type="PROSITE" id="PS00240">
    <property type="entry name" value="RECEPTOR_TYR_KIN_III"/>
    <property type="match status" value="1"/>
</dbReference>
<dbReference type="InterPro" id="IPR017441">
    <property type="entry name" value="Protein_kinase_ATP_BS"/>
</dbReference>
<comment type="subcellular location">
    <subcellularLocation>
        <location evidence="1">Membrane</location>
        <topology evidence="1">Single-pass membrane protein</topology>
    </subcellularLocation>
</comment>
<feature type="binding site" evidence="14">
    <location>
        <position position="334"/>
    </location>
    <ligand>
        <name>ATP</name>
        <dbReference type="ChEBI" id="CHEBI:30616"/>
    </ligand>
</feature>
<keyword evidence="9" id="KW-1133">Transmembrane helix</keyword>
<evidence type="ECO:0000256" key="9">
    <source>
        <dbReference type="ARBA" id="ARBA00022989"/>
    </source>
</evidence>
<keyword evidence="12" id="KW-1015">Disulfide bond</keyword>
<name>A0A7R8X4J9_9CRUS</name>
<keyword evidence="4" id="KW-0808">Transferase</keyword>
<dbReference type="Gene3D" id="3.30.200.20">
    <property type="entry name" value="Phosphorylase Kinase, domain 1"/>
    <property type="match status" value="1"/>
</dbReference>
<feature type="domain" description="Protein kinase" evidence="16">
    <location>
        <begin position="300"/>
        <end position="482"/>
    </location>
</feature>
<dbReference type="GO" id="GO:0043235">
    <property type="term" value="C:receptor complex"/>
    <property type="evidence" value="ECO:0007669"/>
    <property type="project" value="TreeGrafter"/>
</dbReference>
<evidence type="ECO:0000256" key="5">
    <source>
        <dbReference type="ARBA" id="ARBA00022692"/>
    </source>
</evidence>
<keyword evidence="13" id="KW-0325">Glycoprotein</keyword>
<dbReference type="PANTHER" id="PTHR24416">
    <property type="entry name" value="TYROSINE-PROTEIN KINASE RECEPTOR"/>
    <property type="match status" value="1"/>
</dbReference>